<feature type="compositionally biased region" description="Polar residues" evidence="4">
    <location>
        <begin position="8"/>
        <end position="17"/>
    </location>
</feature>
<reference evidence="5" key="1">
    <citation type="submission" date="2013-08" db="EMBL/GenBank/DDBJ databases">
        <authorList>
            <person name="Mendez C."/>
            <person name="Richter M."/>
            <person name="Ferrer M."/>
            <person name="Sanchez J."/>
        </authorList>
    </citation>
    <scope>NUCLEOTIDE SEQUENCE</scope>
</reference>
<evidence type="ECO:0000313" key="5">
    <source>
        <dbReference type="EMBL" id="EQD59171.1"/>
    </source>
</evidence>
<proteinExistence type="inferred from homology"/>
<dbReference type="InterPro" id="IPR023574">
    <property type="entry name" value="Ribosomal_uL4_dom_sf"/>
</dbReference>
<accession>T1AFA5</accession>
<feature type="region of interest" description="Disordered" evidence="4">
    <location>
        <begin position="39"/>
        <end position="62"/>
    </location>
</feature>
<dbReference type="GO" id="GO:1990904">
    <property type="term" value="C:ribonucleoprotein complex"/>
    <property type="evidence" value="ECO:0007669"/>
    <property type="project" value="UniProtKB-KW"/>
</dbReference>
<dbReference type="GO" id="GO:0006412">
    <property type="term" value="P:translation"/>
    <property type="evidence" value="ECO:0007669"/>
    <property type="project" value="InterPro"/>
</dbReference>
<evidence type="ECO:0000256" key="3">
    <source>
        <dbReference type="ARBA" id="ARBA00023274"/>
    </source>
</evidence>
<gene>
    <name evidence="5" type="ORF">B1A_10529</name>
</gene>
<reference evidence="5" key="2">
    <citation type="journal article" date="2014" name="ISME J.">
        <title>Microbial stratification in low pH oxic and suboxic macroscopic growths along an acid mine drainage.</title>
        <authorList>
            <person name="Mendez-Garcia C."/>
            <person name="Mesa V."/>
            <person name="Sprenger R.R."/>
            <person name="Richter M."/>
            <person name="Diez M.S."/>
            <person name="Solano J."/>
            <person name="Bargiela R."/>
            <person name="Golyshina O.V."/>
            <person name="Manteca A."/>
            <person name="Ramos J.L."/>
            <person name="Gallego J.R."/>
            <person name="Llorente I."/>
            <person name="Martins Dos Santos V.A."/>
            <person name="Jensen O.N."/>
            <person name="Pelaez A.I."/>
            <person name="Sanchez J."/>
            <person name="Ferrer M."/>
        </authorList>
    </citation>
    <scope>NUCLEOTIDE SEQUENCE</scope>
</reference>
<organism evidence="5">
    <name type="scientific">mine drainage metagenome</name>
    <dbReference type="NCBI Taxonomy" id="410659"/>
    <lineage>
        <taxon>unclassified sequences</taxon>
        <taxon>metagenomes</taxon>
        <taxon>ecological metagenomes</taxon>
    </lineage>
</organism>
<feature type="compositionally biased region" description="Polar residues" evidence="4">
    <location>
        <begin position="41"/>
        <end position="52"/>
    </location>
</feature>
<keyword evidence="2 5" id="KW-0689">Ribosomal protein</keyword>
<dbReference type="GO" id="GO:0005840">
    <property type="term" value="C:ribosome"/>
    <property type="evidence" value="ECO:0007669"/>
    <property type="project" value="UniProtKB-KW"/>
</dbReference>
<evidence type="ECO:0000256" key="4">
    <source>
        <dbReference type="SAM" id="MobiDB-lite"/>
    </source>
</evidence>
<dbReference type="GO" id="GO:0003735">
    <property type="term" value="F:structural constituent of ribosome"/>
    <property type="evidence" value="ECO:0007669"/>
    <property type="project" value="InterPro"/>
</dbReference>
<comment type="caution">
    <text evidence="5">The sequence shown here is derived from an EMBL/GenBank/DDBJ whole genome shotgun (WGS) entry which is preliminary data.</text>
</comment>
<dbReference type="SUPFAM" id="SSF52166">
    <property type="entry name" value="Ribosomal protein L4"/>
    <property type="match status" value="1"/>
</dbReference>
<dbReference type="Pfam" id="PF00573">
    <property type="entry name" value="Ribosomal_L4"/>
    <property type="match status" value="1"/>
</dbReference>
<sequence length="62" mass="6522">MEIKSIKSDGTTGTPISISVPKEDLDTINVPLLHEIVKMQQAGQRSGNASTKTRGEVSGGGR</sequence>
<evidence type="ECO:0000256" key="1">
    <source>
        <dbReference type="ARBA" id="ARBA00010528"/>
    </source>
</evidence>
<dbReference type="InterPro" id="IPR002136">
    <property type="entry name" value="Ribosomal_uL4"/>
</dbReference>
<feature type="non-terminal residue" evidence="5">
    <location>
        <position position="62"/>
    </location>
</feature>
<dbReference type="Gene3D" id="3.40.1370.10">
    <property type="match status" value="1"/>
</dbReference>
<evidence type="ECO:0000256" key="2">
    <source>
        <dbReference type="ARBA" id="ARBA00022980"/>
    </source>
</evidence>
<name>T1AFA5_9ZZZZ</name>
<keyword evidence="3" id="KW-0687">Ribonucleoprotein</keyword>
<dbReference type="EMBL" id="AUZX01007502">
    <property type="protein sequence ID" value="EQD59171.1"/>
    <property type="molecule type" value="Genomic_DNA"/>
</dbReference>
<protein>
    <submittedName>
        <fullName evidence="5">Ribosomal protein L4/L1e</fullName>
    </submittedName>
</protein>
<comment type="similarity">
    <text evidence="1">Belongs to the universal ribosomal protein uL4 family.</text>
</comment>
<dbReference type="AlphaFoldDB" id="T1AFA5"/>
<feature type="region of interest" description="Disordered" evidence="4">
    <location>
        <begin position="1"/>
        <end position="24"/>
    </location>
</feature>